<accession>A0ACA9K1Z8</accession>
<evidence type="ECO:0000313" key="2">
    <source>
        <dbReference type="Proteomes" id="UP000789366"/>
    </source>
</evidence>
<proteinExistence type="predicted"/>
<dbReference type="EMBL" id="CAJVPW010000231">
    <property type="protein sequence ID" value="CAG8447344.1"/>
    <property type="molecule type" value="Genomic_DNA"/>
</dbReference>
<name>A0ACA9K1Z8_9GLOM</name>
<protein>
    <submittedName>
        <fullName evidence="1">7761_t:CDS:1</fullName>
    </submittedName>
</protein>
<evidence type="ECO:0000313" key="1">
    <source>
        <dbReference type="EMBL" id="CAG8447344.1"/>
    </source>
</evidence>
<dbReference type="Proteomes" id="UP000789366">
    <property type="component" value="Unassembled WGS sequence"/>
</dbReference>
<organism evidence="1 2">
    <name type="scientific">Cetraspora pellucida</name>
    <dbReference type="NCBI Taxonomy" id="1433469"/>
    <lineage>
        <taxon>Eukaryota</taxon>
        <taxon>Fungi</taxon>
        <taxon>Fungi incertae sedis</taxon>
        <taxon>Mucoromycota</taxon>
        <taxon>Glomeromycotina</taxon>
        <taxon>Glomeromycetes</taxon>
        <taxon>Diversisporales</taxon>
        <taxon>Gigasporaceae</taxon>
        <taxon>Cetraspora</taxon>
    </lineage>
</organism>
<sequence length="298" mass="35135">MPDHNPTVFDSEDALTKLPKGITPISEDDYFTKSAEFRIWLREKKDKFFDELSSEQSRRYFKKFVSAWNKYKLNKKYYDGMRSSQLTSSETTRYKWKHLKINQDELETVKNSVDRQTNVKFASEVQIRSSGIRNDKPKRIIGPSMPPVRGSVDYNEDMDQEDKERYERALRKKDRKNFQATREMVLDELVPKATGKEALVEKKRARNNYYRKEASPDIELNESDLMGGDDYESRLRAQKRSKESRDQRKRNYNAEKAASMKEKVNAYNSKEQETLEMFRQMAEQQRKAGGGLWGQPNS</sequence>
<gene>
    <name evidence="1" type="ORF">SPELUC_LOCUS591</name>
</gene>
<keyword evidence="2" id="KW-1185">Reference proteome</keyword>
<reference evidence="1" key="1">
    <citation type="submission" date="2021-06" db="EMBL/GenBank/DDBJ databases">
        <authorList>
            <person name="Kallberg Y."/>
            <person name="Tangrot J."/>
            <person name="Rosling A."/>
        </authorList>
    </citation>
    <scope>NUCLEOTIDE SEQUENCE</scope>
    <source>
        <strain evidence="1">28 12/20/2015</strain>
    </source>
</reference>
<comment type="caution">
    <text evidence="1">The sequence shown here is derived from an EMBL/GenBank/DDBJ whole genome shotgun (WGS) entry which is preliminary data.</text>
</comment>